<reference evidence="17 18" key="2">
    <citation type="submission" date="2011-11" db="EMBL/GenBank/DDBJ databases">
        <authorList>
            <consortium name="US DOE Joint Genome Institute"/>
            <person name="Lucas S."/>
            <person name="Han J."/>
            <person name="Lapidus A."/>
            <person name="Cheng J.-F."/>
            <person name="Goodwin L."/>
            <person name="Pitluck S."/>
            <person name="Peters L."/>
            <person name="Ovchinnikova G."/>
            <person name="Zhang X."/>
            <person name="Detter J.C."/>
            <person name="Han C."/>
            <person name="Tapia R."/>
            <person name="Land M."/>
            <person name="Hauser L."/>
            <person name="Kyrpides N."/>
            <person name="Ivanova N."/>
            <person name="Pagani I."/>
            <person name="Vogl K."/>
            <person name="Liu Z."/>
            <person name="Overmann J."/>
            <person name="Frigaard N.-U."/>
            <person name="Bryant D."/>
            <person name="Woyke T."/>
        </authorList>
    </citation>
    <scope>NUCLEOTIDE SEQUENCE [LARGE SCALE GENOMIC DNA]</scope>
    <source>
        <strain evidence="17 18">970</strain>
    </source>
</reference>
<dbReference type="GO" id="GO:0009927">
    <property type="term" value="F:histidine phosphotransfer kinase activity"/>
    <property type="evidence" value="ECO:0007669"/>
    <property type="project" value="TreeGrafter"/>
</dbReference>
<dbReference type="InterPro" id="IPR011006">
    <property type="entry name" value="CheY-like_superfamily"/>
</dbReference>
<evidence type="ECO:0000256" key="9">
    <source>
        <dbReference type="ARBA" id="ARBA00023012"/>
    </source>
</evidence>
<dbReference type="CDD" id="cd17546">
    <property type="entry name" value="REC_hyHK_CKI1_RcsC-like"/>
    <property type="match status" value="1"/>
</dbReference>
<keyword evidence="4 11" id="KW-0597">Phosphoprotein</keyword>
<organism evidence="17 18">
    <name type="scientific">Thiorhodovibrio frisius</name>
    <dbReference type="NCBI Taxonomy" id="631362"/>
    <lineage>
        <taxon>Bacteria</taxon>
        <taxon>Pseudomonadati</taxon>
        <taxon>Pseudomonadota</taxon>
        <taxon>Gammaproteobacteria</taxon>
        <taxon>Chromatiales</taxon>
        <taxon>Chromatiaceae</taxon>
        <taxon>Thiorhodovibrio</taxon>
    </lineage>
</organism>
<evidence type="ECO:0000256" key="7">
    <source>
        <dbReference type="ARBA" id="ARBA00022777"/>
    </source>
</evidence>
<dbReference type="PRINTS" id="PR00344">
    <property type="entry name" value="BCTRLSENSOR"/>
</dbReference>
<evidence type="ECO:0000313" key="17">
    <source>
        <dbReference type="EMBL" id="EIC23555.1"/>
    </source>
</evidence>
<sequence length="1291" mass="143767">MIKPDRCKNIVWALCLAVLSSMAWTCIAEETRQPTVELSAEERAWLAANPDILIGTARTWTPYVQTTSSGEAVGIEPDILARIKVLTGANIRLVLGEWSEMVRQAEQGELYGLALSAKHPERAETFLFSKSPYRLSRYVYARDGASVTRMEDLSGQRVGYLDGNLAELKTLQRWPEIVPVSFSSNQAIATALLKGEVDAAISSISLLLTIREDLFPDLEIAFSIPGSEVDLRYSIRKEYPLLLSIIDKALEAIGPREIDAILDKWGGLPPTLVSTLKLSDEGRLQLSARERDYLDTTLFRRATARGWPPLSFIGNDGRVVGMSEDYWALVKHKLRLKEDTLAPVDFAEVLQSMRQGEVDIFASTTRVSPREAYALFTDSYEGYPIAIAMRRDSGFITDAATLQGQVVAVGKNYSAYHLLKARYPGIEFLPVRDTRAAIAAVAAGEAFAAVDILPVLQYQIAARNDPEVLLSGVTDLMFKLQIMVSQEHARLVPLLNLAIAAITPEERIEISKKWMWRDVVTAREIDYGLLWRVTGIGLLVILAILYWNHQLARQIRQRKHAEGQLQETGERLRSILASMEDLVFVLDTEQRFIDAYYQDERRLLMPPEQFLGKPCSEVLPPAIYAKLDDAIKAIRGQRAQQFEYFMPLPEGDGRWFNASVSARYDDRGRFIGSTIVTRDFTDRKQAEIALRRSHAKYQRLVDDIGGQFIVYAHDEHGILTNVSKNVERVFGLTQAECIGQSFADVVDWLPESLELAWANLAYVLQSGEALPPWEIEFHRPDGQIGTILVISKPAKDEAGKVTSIEGLVEDITERKLAAEDLRLAKEAAESANQAKSAFLANMSHELRTPLNAVLGYAQILQRDATLTEMQQQGIDIINRSGDHLLTLINDVLDLAKIEAGYLECLPTPCRLQDVLRELCEPFQLRANEKGLAFRYRAGVLPKIVELDAKRLRQICMNLLGNAVKFTERGEVSLEANYQAGALILQVTDTGIGIPAAMREAVFEPFIQAGEAHQKQQGTGLGLAISRSLVSNMGGHIELDSQEGRGSCVTLSIPAPVLESELPPPVLTSDAVQINGYRRTDDRHEPLRILVVDDEPTNRLLLEHQLVSLGFGVTAAADGEQAVAMTAESDFDLILMDMMMPNLDGLAATRIILSRLGEQNQCIIALTARAFEEDRRECLAGGCRDFLSKPVDNNLLFQVLQRHLPLVWMRTEPNASISATDTPPVPAAGPLPVAWLSTLEQTLIRAKPDRAIDLLAELPEQNAALSEDLRHWIENYDYQRVLDWIAAQKQEA</sequence>
<evidence type="ECO:0000259" key="16">
    <source>
        <dbReference type="PROSITE" id="PS50113"/>
    </source>
</evidence>
<evidence type="ECO:0000256" key="11">
    <source>
        <dbReference type="PROSITE-ProRule" id="PRU00169"/>
    </source>
</evidence>
<keyword evidence="8" id="KW-0067">ATP-binding</keyword>
<dbReference type="Gene3D" id="3.40.190.10">
    <property type="entry name" value="Periplasmic binding protein-like II"/>
    <property type="match status" value="4"/>
</dbReference>
<dbReference type="eggNOG" id="COG5002">
    <property type="taxonomic scope" value="Bacteria"/>
</dbReference>
<reference evidence="18" key="1">
    <citation type="submission" date="2011-06" db="EMBL/GenBank/DDBJ databases">
        <authorList>
            <consortium name="US DOE Joint Genome Institute (JGI-PGF)"/>
            <person name="Lucas S."/>
            <person name="Han J."/>
            <person name="Lapidus A."/>
            <person name="Cheng J.-F."/>
            <person name="Goodwin L."/>
            <person name="Pitluck S."/>
            <person name="Peters L."/>
            <person name="Land M.L."/>
            <person name="Hauser L."/>
            <person name="Vogl K."/>
            <person name="Liu Z."/>
            <person name="Overmann J."/>
            <person name="Frigaard N.-U."/>
            <person name="Bryant D.A."/>
            <person name="Woyke T.J."/>
        </authorList>
    </citation>
    <scope>NUCLEOTIDE SEQUENCE [LARGE SCALE GENOMIC DNA]</scope>
    <source>
        <strain evidence="18">970</strain>
    </source>
</reference>
<feature type="domain" description="PAS" evidence="15">
    <location>
        <begin position="693"/>
        <end position="741"/>
    </location>
</feature>
<dbReference type="Pfam" id="PF08448">
    <property type="entry name" value="PAS_4"/>
    <property type="match status" value="2"/>
</dbReference>
<evidence type="ECO:0000256" key="10">
    <source>
        <dbReference type="ARBA" id="ARBA00023136"/>
    </source>
</evidence>
<dbReference type="PROSITE" id="PS50112">
    <property type="entry name" value="PAS"/>
    <property type="match status" value="1"/>
</dbReference>
<dbReference type="OrthoDB" id="9810730at2"/>
<dbReference type="Gene3D" id="1.10.287.130">
    <property type="match status" value="1"/>
</dbReference>
<dbReference type="Pfam" id="PF02518">
    <property type="entry name" value="HATPase_c"/>
    <property type="match status" value="1"/>
</dbReference>
<evidence type="ECO:0000256" key="5">
    <source>
        <dbReference type="ARBA" id="ARBA00022679"/>
    </source>
</evidence>
<dbReference type="Pfam" id="PF00512">
    <property type="entry name" value="HisKA"/>
    <property type="match status" value="1"/>
</dbReference>
<dbReference type="InterPro" id="IPR035965">
    <property type="entry name" value="PAS-like_dom_sf"/>
</dbReference>
<evidence type="ECO:0000256" key="2">
    <source>
        <dbReference type="ARBA" id="ARBA00004370"/>
    </source>
</evidence>
<keyword evidence="5" id="KW-0808">Transferase</keyword>
<dbReference type="InterPro" id="IPR000014">
    <property type="entry name" value="PAS"/>
</dbReference>
<dbReference type="InterPro" id="IPR000700">
    <property type="entry name" value="PAS-assoc_C"/>
</dbReference>
<dbReference type="InterPro" id="IPR003594">
    <property type="entry name" value="HATPase_dom"/>
</dbReference>
<evidence type="ECO:0000256" key="3">
    <source>
        <dbReference type="ARBA" id="ARBA00012438"/>
    </source>
</evidence>
<dbReference type="PROSITE" id="PS50113">
    <property type="entry name" value="PAC"/>
    <property type="match status" value="2"/>
</dbReference>
<dbReference type="Proteomes" id="UP000002964">
    <property type="component" value="Unassembled WGS sequence"/>
</dbReference>
<dbReference type="SMART" id="SM00091">
    <property type="entry name" value="PAS"/>
    <property type="match status" value="2"/>
</dbReference>
<dbReference type="InterPro" id="IPR001789">
    <property type="entry name" value="Sig_transdc_resp-reg_receiver"/>
</dbReference>
<protein>
    <recommendedName>
        <fullName evidence="3">histidine kinase</fullName>
        <ecNumber evidence="3">2.7.13.3</ecNumber>
    </recommendedName>
</protein>
<keyword evidence="18" id="KW-1185">Reference proteome</keyword>
<dbReference type="Gene3D" id="3.30.565.10">
    <property type="entry name" value="Histidine kinase-like ATPase, C-terminal domain"/>
    <property type="match status" value="1"/>
</dbReference>
<accession>H8YYM9</accession>
<feature type="signal peptide" evidence="12">
    <location>
        <begin position="1"/>
        <end position="23"/>
    </location>
</feature>
<proteinExistence type="predicted"/>
<feature type="domain" description="PAC" evidence="16">
    <location>
        <begin position="771"/>
        <end position="823"/>
    </location>
</feature>
<evidence type="ECO:0000259" key="14">
    <source>
        <dbReference type="PROSITE" id="PS50110"/>
    </source>
</evidence>
<evidence type="ECO:0000256" key="6">
    <source>
        <dbReference type="ARBA" id="ARBA00022741"/>
    </source>
</evidence>
<comment type="subcellular location">
    <subcellularLocation>
        <location evidence="2">Membrane</location>
    </subcellularLocation>
</comment>
<dbReference type="PROSITE" id="PS50109">
    <property type="entry name" value="HIS_KIN"/>
    <property type="match status" value="1"/>
</dbReference>
<dbReference type="EMBL" id="JH603168">
    <property type="protein sequence ID" value="EIC23555.1"/>
    <property type="molecule type" value="Genomic_DNA"/>
</dbReference>
<dbReference type="PANTHER" id="PTHR43047">
    <property type="entry name" value="TWO-COMPONENT HISTIDINE PROTEIN KINASE"/>
    <property type="match status" value="1"/>
</dbReference>
<dbReference type="EC" id="2.7.13.3" evidence="3"/>
<dbReference type="HOGENOM" id="CLU_262219_0_0_6"/>
<feature type="domain" description="PAC" evidence="16">
    <location>
        <begin position="640"/>
        <end position="692"/>
    </location>
</feature>
<dbReference type="GO" id="GO:0005524">
    <property type="term" value="F:ATP binding"/>
    <property type="evidence" value="ECO:0007669"/>
    <property type="project" value="UniProtKB-KW"/>
</dbReference>
<dbReference type="InterPro" id="IPR036097">
    <property type="entry name" value="HisK_dim/P_sf"/>
</dbReference>
<dbReference type="Gene3D" id="3.30.450.20">
    <property type="entry name" value="PAS domain"/>
    <property type="match status" value="2"/>
</dbReference>
<dbReference type="GO" id="GO:0005886">
    <property type="term" value="C:plasma membrane"/>
    <property type="evidence" value="ECO:0007669"/>
    <property type="project" value="TreeGrafter"/>
</dbReference>
<dbReference type="SUPFAM" id="SSF53850">
    <property type="entry name" value="Periplasmic binding protein-like II"/>
    <property type="match status" value="2"/>
</dbReference>
<dbReference type="SMART" id="SM00086">
    <property type="entry name" value="PAC"/>
    <property type="match status" value="2"/>
</dbReference>
<evidence type="ECO:0000313" key="18">
    <source>
        <dbReference type="Proteomes" id="UP000002964"/>
    </source>
</evidence>
<dbReference type="PANTHER" id="PTHR43047:SF72">
    <property type="entry name" value="OSMOSENSING HISTIDINE PROTEIN KINASE SLN1"/>
    <property type="match status" value="1"/>
</dbReference>
<dbReference type="CDD" id="cd16922">
    <property type="entry name" value="HATPase_EvgS-ArcB-TorS-like"/>
    <property type="match status" value="1"/>
</dbReference>
<dbReference type="SUPFAM" id="SSF55785">
    <property type="entry name" value="PYP-like sensor domain (PAS domain)"/>
    <property type="match status" value="2"/>
</dbReference>
<dbReference type="InterPro" id="IPR004358">
    <property type="entry name" value="Sig_transdc_His_kin-like_C"/>
</dbReference>
<evidence type="ECO:0000256" key="4">
    <source>
        <dbReference type="ARBA" id="ARBA00022553"/>
    </source>
</evidence>
<evidence type="ECO:0000256" key="8">
    <source>
        <dbReference type="ARBA" id="ARBA00022840"/>
    </source>
</evidence>
<dbReference type="InterPro" id="IPR001610">
    <property type="entry name" value="PAC"/>
</dbReference>
<gene>
    <name evidence="17" type="ORF">Thi970DRAFT_01227</name>
</gene>
<evidence type="ECO:0000259" key="13">
    <source>
        <dbReference type="PROSITE" id="PS50109"/>
    </source>
</evidence>
<dbReference type="Pfam" id="PF00072">
    <property type="entry name" value="Response_reg"/>
    <property type="match status" value="1"/>
</dbReference>
<dbReference type="Gene3D" id="3.40.50.2300">
    <property type="match status" value="1"/>
</dbReference>
<feature type="domain" description="Response regulatory" evidence="14">
    <location>
        <begin position="1087"/>
        <end position="1203"/>
    </location>
</feature>
<name>H8YYM9_9GAMM</name>
<dbReference type="STRING" id="631362.Thi970DRAFT_01227"/>
<dbReference type="CDD" id="cd00130">
    <property type="entry name" value="PAS"/>
    <property type="match status" value="2"/>
</dbReference>
<dbReference type="RefSeq" id="WP_009147638.1">
    <property type="nucleotide sequence ID" value="NZ_CP121471.1"/>
</dbReference>
<dbReference type="eggNOG" id="COG0834">
    <property type="taxonomic scope" value="Bacteria"/>
</dbReference>
<dbReference type="InterPro" id="IPR036890">
    <property type="entry name" value="HATPase_C_sf"/>
</dbReference>
<evidence type="ECO:0000256" key="1">
    <source>
        <dbReference type="ARBA" id="ARBA00000085"/>
    </source>
</evidence>
<keyword evidence="9" id="KW-0902">Two-component regulatory system</keyword>
<dbReference type="SMART" id="SM00387">
    <property type="entry name" value="HATPase_c"/>
    <property type="match status" value="1"/>
</dbReference>
<keyword evidence="10" id="KW-0472">Membrane</keyword>
<evidence type="ECO:0000256" key="12">
    <source>
        <dbReference type="SAM" id="SignalP"/>
    </source>
</evidence>
<keyword evidence="12" id="KW-0732">Signal</keyword>
<dbReference type="GO" id="GO:0000155">
    <property type="term" value="F:phosphorelay sensor kinase activity"/>
    <property type="evidence" value="ECO:0007669"/>
    <property type="project" value="InterPro"/>
</dbReference>
<dbReference type="SMART" id="SM00388">
    <property type="entry name" value="HisKA"/>
    <property type="match status" value="1"/>
</dbReference>
<dbReference type="CDD" id="cd00082">
    <property type="entry name" value="HisKA"/>
    <property type="match status" value="1"/>
</dbReference>
<dbReference type="PROSITE" id="PS50110">
    <property type="entry name" value="RESPONSE_REGULATORY"/>
    <property type="match status" value="1"/>
</dbReference>
<comment type="catalytic activity">
    <reaction evidence="1">
        <text>ATP + protein L-histidine = ADP + protein N-phospho-L-histidine.</text>
        <dbReference type="EC" id="2.7.13.3"/>
    </reaction>
</comment>
<dbReference type="Pfam" id="PF00497">
    <property type="entry name" value="SBP_bac_3"/>
    <property type="match status" value="2"/>
</dbReference>
<dbReference type="SUPFAM" id="SSF47384">
    <property type="entry name" value="Homodimeric domain of signal transducing histidine kinase"/>
    <property type="match status" value="1"/>
</dbReference>
<keyword evidence="6" id="KW-0547">Nucleotide-binding</keyword>
<dbReference type="CDD" id="cd01007">
    <property type="entry name" value="PBP2_BvgS_HisK_like"/>
    <property type="match status" value="2"/>
</dbReference>
<dbReference type="SUPFAM" id="SSF52172">
    <property type="entry name" value="CheY-like"/>
    <property type="match status" value="1"/>
</dbReference>
<dbReference type="SMART" id="SM00448">
    <property type="entry name" value="REC"/>
    <property type="match status" value="1"/>
</dbReference>
<dbReference type="FunFam" id="1.10.287.130:FF:000038">
    <property type="entry name" value="Sensory transduction histidine kinase"/>
    <property type="match status" value="1"/>
</dbReference>
<dbReference type="InterPro" id="IPR005467">
    <property type="entry name" value="His_kinase_dom"/>
</dbReference>
<evidence type="ECO:0000259" key="15">
    <source>
        <dbReference type="PROSITE" id="PS50112"/>
    </source>
</evidence>
<dbReference type="InterPro" id="IPR003661">
    <property type="entry name" value="HisK_dim/P_dom"/>
</dbReference>
<dbReference type="InterPro" id="IPR013656">
    <property type="entry name" value="PAS_4"/>
</dbReference>
<dbReference type="NCBIfam" id="TIGR00229">
    <property type="entry name" value="sensory_box"/>
    <property type="match status" value="2"/>
</dbReference>
<dbReference type="SUPFAM" id="SSF55874">
    <property type="entry name" value="ATPase domain of HSP90 chaperone/DNA topoisomerase II/histidine kinase"/>
    <property type="match status" value="1"/>
</dbReference>
<feature type="chain" id="PRO_5003618024" description="histidine kinase" evidence="12">
    <location>
        <begin position="24"/>
        <end position="1291"/>
    </location>
</feature>
<dbReference type="InterPro" id="IPR001638">
    <property type="entry name" value="Solute-binding_3/MltF_N"/>
</dbReference>
<feature type="domain" description="Histidine kinase" evidence="13">
    <location>
        <begin position="841"/>
        <end position="1056"/>
    </location>
</feature>
<keyword evidence="7" id="KW-0418">Kinase</keyword>
<dbReference type="SMART" id="SM00062">
    <property type="entry name" value="PBPb"/>
    <property type="match status" value="2"/>
</dbReference>
<feature type="modified residue" description="4-aspartylphosphate" evidence="11">
    <location>
        <position position="1136"/>
    </location>
</feature>